<gene>
    <name evidence="1" type="ORF">JM93_01401</name>
</gene>
<name>A0A562TBW4_9HYPH</name>
<dbReference type="EMBL" id="VLLF01000002">
    <property type="protein sequence ID" value="TWI90420.1"/>
    <property type="molecule type" value="Genomic_DNA"/>
</dbReference>
<dbReference type="AlphaFoldDB" id="A0A562TBW4"/>
<protein>
    <recommendedName>
        <fullName evidence="3">Outer membrane protein beta-barrel domain-containing protein</fullName>
    </recommendedName>
</protein>
<keyword evidence="2" id="KW-1185">Reference proteome</keyword>
<proteinExistence type="predicted"/>
<comment type="caution">
    <text evidence="1">The sequence shown here is derived from an EMBL/GenBank/DDBJ whole genome shotgun (WGS) entry which is preliminary data.</text>
</comment>
<evidence type="ECO:0000313" key="2">
    <source>
        <dbReference type="Proteomes" id="UP000320593"/>
    </source>
</evidence>
<organism evidence="1 2">
    <name type="scientific">Roseibium hamelinense</name>
    <dbReference type="NCBI Taxonomy" id="150831"/>
    <lineage>
        <taxon>Bacteria</taxon>
        <taxon>Pseudomonadati</taxon>
        <taxon>Pseudomonadota</taxon>
        <taxon>Alphaproteobacteria</taxon>
        <taxon>Hyphomicrobiales</taxon>
        <taxon>Stappiaceae</taxon>
        <taxon>Roseibium</taxon>
    </lineage>
</organism>
<accession>A0A562TBW4</accession>
<dbReference type="OrthoDB" id="323914at2"/>
<evidence type="ECO:0000313" key="1">
    <source>
        <dbReference type="EMBL" id="TWI90420.1"/>
    </source>
</evidence>
<dbReference type="RefSeq" id="WP_145341577.1">
    <property type="nucleotide sequence ID" value="NZ_SMLY01000085.1"/>
</dbReference>
<sequence length="157" mass="17458">MSSEALGDVLLFNQAYEDAAFLGGAVGYELYRNSLFSVELEAGTGALIGDSNGPQVWGALYGRWNSFPWNDTVKTSIALSTGVNYTFKRMQFEVDNAAPDQNRKLLHYFSPEVTFALPDHPDTELVFRVHHRSAVFGLFNCSRCGSDTPTVGLRHRF</sequence>
<dbReference type="Proteomes" id="UP000320593">
    <property type="component" value="Unassembled WGS sequence"/>
</dbReference>
<evidence type="ECO:0008006" key="3">
    <source>
        <dbReference type="Google" id="ProtNLM"/>
    </source>
</evidence>
<reference evidence="1 2" key="1">
    <citation type="submission" date="2019-07" db="EMBL/GenBank/DDBJ databases">
        <title>Genomic Encyclopedia of Archaeal and Bacterial Type Strains, Phase II (KMG-II): from individual species to whole genera.</title>
        <authorList>
            <person name="Goeker M."/>
        </authorList>
    </citation>
    <scope>NUCLEOTIDE SEQUENCE [LARGE SCALE GENOMIC DNA]</scope>
    <source>
        <strain evidence="1 2">ATCC BAA-252</strain>
    </source>
</reference>